<dbReference type="GO" id="GO:0017116">
    <property type="term" value="F:single-stranded DNA helicase activity"/>
    <property type="evidence" value="ECO:0007669"/>
    <property type="project" value="TreeGrafter"/>
</dbReference>
<evidence type="ECO:0000256" key="2">
    <source>
        <dbReference type="ARBA" id="ARBA00022705"/>
    </source>
</evidence>
<dbReference type="GO" id="GO:0008270">
    <property type="term" value="F:zinc ion binding"/>
    <property type="evidence" value="ECO:0007669"/>
    <property type="project" value="UniProtKB-KW"/>
</dbReference>
<evidence type="ECO:0000256" key="6">
    <source>
        <dbReference type="ARBA" id="ARBA00022771"/>
    </source>
</evidence>
<dbReference type="EMBL" id="JANBOH010000072">
    <property type="protein sequence ID" value="KAJ1646172.1"/>
    <property type="molecule type" value="Genomic_DNA"/>
</dbReference>
<dbReference type="InterPro" id="IPR006642">
    <property type="entry name" value="Rad18_UBZ4"/>
</dbReference>
<evidence type="ECO:0000256" key="9">
    <source>
        <dbReference type="ARBA" id="ARBA00023204"/>
    </source>
</evidence>
<evidence type="ECO:0000256" key="11">
    <source>
        <dbReference type="SAM" id="MobiDB-lite"/>
    </source>
</evidence>
<dbReference type="FunFam" id="1.20.272.10:FF:000001">
    <property type="entry name" value="Putative AAA family ATPase"/>
    <property type="match status" value="1"/>
</dbReference>
<evidence type="ECO:0000256" key="8">
    <source>
        <dbReference type="ARBA" id="ARBA00022840"/>
    </source>
</evidence>
<dbReference type="AlphaFoldDB" id="A0A9W8CKN2"/>
<dbReference type="CDD" id="cd00009">
    <property type="entry name" value="AAA"/>
    <property type="match status" value="1"/>
</dbReference>
<dbReference type="Gene3D" id="3.40.50.300">
    <property type="entry name" value="P-loop containing nucleotide triphosphate hydrolases"/>
    <property type="match status" value="1"/>
</dbReference>
<dbReference type="SUPFAM" id="SSF48019">
    <property type="entry name" value="post-AAA+ oligomerization domain-like"/>
    <property type="match status" value="1"/>
</dbReference>
<evidence type="ECO:0000256" key="1">
    <source>
        <dbReference type="ARBA" id="ARBA00008959"/>
    </source>
</evidence>
<reference evidence="13" key="1">
    <citation type="submission" date="2022-07" db="EMBL/GenBank/DDBJ databases">
        <title>Phylogenomic reconstructions and comparative analyses of Kickxellomycotina fungi.</title>
        <authorList>
            <person name="Reynolds N.K."/>
            <person name="Stajich J.E."/>
            <person name="Barry K."/>
            <person name="Grigoriev I.V."/>
            <person name="Crous P."/>
            <person name="Smith M.E."/>
        </authorList>
    </citation>
    <scope>NUCLEOTIDE SEQUENCE</scope>
    <source>
        <strain evidence="13">NBRC 105413</strain>
    </source>
</reference>
<evidence type="ECO:0000256" key="10">
    <source>
        <dbReference type="PROSITE-ProRule" id="PRU01256"/>
    </source>
</evidence>
<keyword evidence="7" id="KW-0862">Zinc</keyword>
<keyword evidence="5 10" id="KW-0227">DNA damage</keyword>
<name>A0A9W8CKN2_9FUNG</name>
<dbReference type="PANTHER" id="PTHR13779:SF7">
    <property type="entry name" value="ATPASE WRNIP1"/>
    <property type="match status" value="1"/>
</dbReference>
<dbReference type="SMART" id="SM00382">
    <property type="entry name" value="AAA"/>
    <property type="match status" value="1"/>
</dbReference>
<dbReference type="InterPro" id="IPR021886">
    <property type="entry name" value="MgsA_C"/>
</dbReference>
<keyword evidence="9 10" id="KW-0234">DNA repair</keyword>
<keyword evidence="4" id="KW-0547">Nucleotide-binding</keyword>
<gene>
    <name evidence="13" type="primary">MGS1</name>
    <name evidence="13" type="ORF">LPJ64_002317</name>
</gene>
<protein>
    <submittedName>
        <fullName evidence="13">DNA-dependent ATPase mgs1</fullName>
    </submittedName>
</protein>
<dbReference type="PROSITE" id="PS51908">
    <property type="entry name" value="ZF_UBZ4"/>
    <property type="match status" value="1"/>
</dbReference>
<keyword evidence="8" id="KW-0067">ATP-binding</keyword>
<dbReference type="InterPro" id="IPR051314">
    <property type="entry name" value="AAA_ATPase_RarA/MGS1/WRNIP1"/>
</dbReference>
<dbReference type="InterPro" id="IPR008921">
    <property type="entry name" value="DNA_pol3_clamp-load_cplx_C"/>
</dbReference>
<keyword evidence="3" id="KW-0479">Metal-binding</keyword>
<feature type="compositionally biased region" description="Polar residues" evidence="11">
    <location>
        <begin position="79"/>
        <end position="92"/>
    </location>
</feature>
<evidence type="ECO:0000256" key="7">
    <source>
        <dbReference type="ARBA" id="ARBA00022833"/>
    </source>
</evidence>
<dbReference type="Gene3D" id="1.20.272.10">
    <property type="match status" value="1"/>
</dbReference>
<dbReference type="InterPro" id="IPR032423">
    <property type="entry name" value="AAA_assoc_2"/>
</dbReference>
<dbReference type="GO" id="GO:0000731">
    <property type="term" value="P:DNA synthesis involved in DNA repair"/>
    <property type="evidence" value="ECO:0007669"/>
    <property type="project" value="TreeGrafter"/>
</dbReference>
<comment type="caution">
    <text evidence="13">The sequence shown here is derived from an EMBL/GenBank/DDBJ whole genome shotgun (WGS) entry which is preliminary data.</text>
</comment>
<keyword evidence="2" id="KW-0235">DNA replication</keyword>
<evidence type="ECO:0000256" key="4">
    <source>
        <dbReference type="ARBA" id="ARBA00022741"/>
    </source>
</evidence>
<keyword evidence="14" id="KW-1185">Reference proteome</keyword>
<dbReference type="GO" id="GO:0005634">
    <property type="term" value="C:nucleus"/>
    <property type="evidence" value="ECO:0007669"/>
    <property type="project" value="TreeGrafter"/>
</dbReference>
<feature type="region of interest" description="Disordered" evidence="11">
    <location>
        <begin position="63"/>
        <end position="113"/>
    </location>
</feature>
<dbReference type="Gene3D" id="1.10.3710.10">
    <property type="entry name" value="DNA polymerase III clamp loader subunits, C-terminal domain"/>
    <property type="match status" value="1"/>
</dbReference>
<dbReference type="GO" id="GO:0003677">
    <property type="term" value="F:DNA binding"/>
    <property type="evidence" value="ECO:0007669"/>
    <property type="project" value="InterPro"/>
</dbReference>
<dbReference type="PANTHER" id="PTHR13779">
    <property type="entry name" value="WERNER HELICASE-INTERACTING PROTEIN 1 FAMILY MEMBER"/>
    <property type="match status" value="1"/>
</dbReference>
<organism evidence="13 14">
    <name type="scientific">Coemansia asiatica</name>
    <dbReference type="NCBI Taxonomy" id="1052880"/>
    <lineage>
        <taxon>Eukaryota</taxon>
        <taxon>Fungi</taxon>
        <taxon>Fungi incertae sedis</taxon>
        <taxon>Zoopagomycota</taxon>
        <taxon>Kickxellomycotina</taxon>
        <taxon>Kickxellomycetes</taxon>
        <taxon>Kickxellales</taxon>
        <taxon>Kickxellaceae</taxon>
        <taxon>Coemansia</taxon>
    </lineage>
</organism>
<dbReference type="Gene3D" id="1.10.8.60">
    <property type="match status" value="1"/>
</dbReference>
<dbReference type="Pfam" id="PF00004">
    <property type="entry name" value="AAA"/>
    <property type="match status" value="1"/>
</dbReference>
<accession>A0A9W8CKN2</accession>
<evidence type="ECO:0000259" key="12">
    <source>
        <dbReference type="PROSITE" id="PS51908"/>
    </source>
</evidence>
<evidence type="ECO:0000313" key="13">
    <source>
        <dbReference type="EMBL" id="KAJ1646172.1"/>
    </source>
</evidence>
<feature type="domain" description="UBZ4-type" evidence="12">
    <location>
        <begin position="9"/>
        <end position="37"/>
    </location>
</feature>
<evidence type="ECO:0000313" key="14">
    <source>
        <dbReference type="Proteomes" id="UP001145021"/>
    </source>
</evidence>
<dbReference type="InterPro" id="IPR003593">
    <property type="entry name" value="AAA+_ATPase"/>
</dbReference>
<dbReference type="GO" id="GO:0006271">
    <property type="term" value="P:DNA strand elongation involved in DNA replication"/>
    <property type="evidence" value="ECO:0007669"/>
    <property type="project" value="UniProtKB-ARBA"/>
</dbReference>
<dbReference type="GO" id="GO:0008047">
    <property type="term" value="F:enzyme activator activity"/>
    <property type="evidence" value="ECO:0007669"/>
    <property type="project" value="TreeGrafter"/>
</dbReference>
<evidence type="ECO:0000256" key="3">
    <source>
        <dbReference type="ARBA" id="ARBA00022723"/>
    </source>
</evidence>
<dbReference type="InterPro" id="IPR003959">
    <property type="entry name" value="ATPase_AAA_core"/>
</dbReference>
<dbReference type="GO" id="GO:0016887">
    <property type="term" value="F:ATP hydrolysis activity"/>
    <property type="evidence" value="ECO:0007669"/>
    <property type="project" value="InterPro"/>
</dbReference>
<dbReference type="Proteomes" id="UP001145021">
    <property type="component" value="Unassembled WGS sequence"/>
</dbReference>
<dbReference type="CDD" id="cd18139">
    <property type="entry name" value="HLD_clamp_RarA"/>
    <property type="match status" value="1"/>
</dbReference>
<dbReference type="Pfam" id="PF12002">
    <property type="entry name" value="MgsA_C"/>
    <property type="match status" value="1"/>
</dbReference>
<sequence>MSASKSTSLVVCPVCEKSVPEWYVNDHLDHECKSAAAPATSPAVEENSSNSKTANKAKYLSLFASPKKSRKPTALPINTPASKKTRSNSTATEPVLIDDQEPPPQQQAKKHPAVELSKLSVSEQQKQGSYLSDAASLDMEKRLRNTRLPLAERLRPLTLDTFVGQTDLVGPSGVLRILIENDRICSCIFWGSPGLGKTTLARIIAYRTNSAFKEMSAVTQNIADVKKAIEEAGNLSRLANKRTIIFLDEIHRFSKAQQDVFLPHLERGQVILIGATTENPSFKLNGALLSRCRVFKLDPLTEQDIEKITKRAIDLKSHDRDTTQLANVEQGVEKYIAGISNGDARVAINIVDIAMNSLSPGDSLDLDCIRRALQRTHVFYGADEHYDLISALHKSVRGGDANAALYWLGRMLQGGDDPLYVARRLVRMASEDIGLADNHALPLAMSTLHACQAIGMPECDTILAHCVVYLARAPKSVESYKAFSNVKALLETEQPWPVPMHIRNAPTWMMKEMGYGDGYKYNPDFDGPVDQSYMPDAIRDHNFFDERYRTNKK</sequence>
<dbReference type="SMART" id="SM00734">
    <property type="entry name" value="ZnF_Rad18"/>
    <property type="match status" value="1"/>
</dbReference>
<dbReference type="FunFam" id="3.40.50.300:FF:000137">
    <property type="entry name" value="Replication-associated recombination protein A"/>
    <property type="match status" value="1"/>
</dbReference>
<dbReference type="Pfam" id="PF16193">
    <property type="entry name" value="AAA_assoc_2"/>
    <property type="match status" value="1"/>
</dbReference>
<keyword evidence="6 10" id="KW-0863">Zinc-finger</keyword>
<feature type="region of interest" description="Disordered" evidence="11">
    <location>
        <begin position="37"/>
        <end position="56"/>
    </location>
</feature>
<dbReference type="SUPFAM" id="SSF52540">
    <property type="entry name" value="P-loop containing nucleoside triphosphate hydrolases"/>
    <property type="match status" value="1"/>
</dbReference>
<proteinExistence type="inferred from homology"/>
<dbReference type="GO" id="GO:0005524">
    <property type="term" value="F:ATP binding"/>
    <property type="evidence" value="ECO:0007669"/>
    <property type="project" value="UniProtKB-KW"/>
</dbReference>
<dbReference type="InterPro" id="IPR027417">
    <property type="entry name" value="P-loop_NTPase"/>
</dbReference>
<evidence type="ECO:0000256" key="5">
    <source>
        <dbReference type="ARBA" id="ARBA00022763"/>
    </source>
</evidence>
<comment type="similarity">
    <text evidence="1">Belongs to the AAA ATPase family. RarA/MGS1/WRNIP1 subfamily.</text>
</comment>